<accession>A0A5C3N4F9</accession>
<dbReference type="Proteomes" id="UP000305948">
    <property type="component" value="Unassembled WGS sequence"/>
</dbReference>
<evidence type="ECO:0000256" key="7">
    <source>
        <dbReference type="ARBA" id="ARBA00023180"/>
    </source>
</evidence>
<keyword evidence="4 8" id="KW-0378">Hydrolase</keyword>
<keyword evidence="7" id="KW-0325">Glycoprotein</keyword>
<name>A0A5C3N4F9_9AGAM</name>
<evidence type="ECO:0000256" key="1">
    <source>
        <dbReference type="ARBA" id="ARBA00008780"/>
    </source>
</evidence>
<dbReference type="EMBL" id="ML213511">
    <property type="protein sequence ID" value="TFK51316.1"/>
    <property type="molecule type" value="Genomic_DNA"/>
</dbReference>
<keyword evidence="3" id="KW-0732">Signal</keyword>
<keyword evidence="5 8" id="KW-0442">Lipid degradation</keyword>
<dbReference type="EC" id="3.1.1.5" evidence="2 9"/>
<comment type="similarity">
    <text evidence="1 9">Belongs to the lysophospholipase family.</text>
</comment>
<dbReference type="Gene3D" id="3.40.1090.10">
    <property type="entry name" value="Cytosolic phospholipase A2 catalytic domain"/>
    <property type="match status" value="1"/>
</dbReference>
<dbReference type="GO" id="GO:0005829">
    <property type="term" value="C:cytosol"/>
    <property type="evidence" value="ECO:0007669"/>
    <property type="project" value="TreeGrafter"/>
</dbReference>
<evidence type="ECO:0000259" key="10">
    <source>
        <dbReference type="PROSITE" id="PS51210"/>
    </source>
</evidence>
<dbReference type="Pfam" id="PF01735">
    <property type="entry name" value="PLA2_B"/>
    <property type="match status" value="1"/>
</dbReference>
<sequence length="285" mass="31549">MALSDNHKSDRHFLFARYALCKSIWMCACSTYSVKSDRRTKACNTVHPQVHFIEDLADLGNAVVLLSPHQNSSRSLHAMHLVNGTTASSIFGKHDAGLLGNSSTIDSADNSMVPLTNSVYEFIVSMPSEIFTEYNLAEEKLYQCTAGKEIKPLDATKPWPRIQHDASVIPKSEEYLILTDGGHKGTGIPILPLLTKAREVDVMFAAGAHPYTSDNWPTGIRLVENRKRAALCPDSFSFPLVAPNLASRPTFFGCNSTAPTPMIIYLPNRPPHWFTHTSATQRQYS</sequence>
<dbReference type="GO" id="GO:0046475">
    <property type="term" value="P:glycerophospholipid catabolic process"/>
    <property type="evidence" value="ECO:0007669"/>
    <property type="project" value="TreeGrafter"/>
</dbReference>
<reference evidence="11 12" key="1">
    <citation type="journal article" date="2019" name="Nat. Ecol. Evol.">
        <title>Megaphylogeny resolves global patterns of mushroom evolution.</title>
        <authorList>
            <person name="Varga T."/>
            <person name="Krizsan K."/>
            <person name="Foldi C."/>
            <person name="Dima B."/>
            <person name="Sanchez-Garcia M."/>
            <person name="Sanchez-Ramirez S."/>
            <person name="Szollosi G.J."/>
            <person name="Szarkandi J.G."/>
            <person name="Papp V."/>
            <person name="Albert L."/>
            <person name="Andreopoulos W."/>
            <person name="Angelini C."/>
            <person name="Antonin V."/>
            <person name="Barry K.W."/>
            <person name="Bougher N.L."/>
            <person name="Buchanan P."/>
            <person name="Buyck B."/>
            <person name="Bense V."/>
            <person name="Catcheside P."/>
            <person name="Chovatia M."/>
            <person name="Cooper J."/>
            <person name="Damon W."/>
            <person name="Desjardin D."/>
            <person name="Finy P."/>
            <person name="Geml J."/>
            <person name="Haridas S."/>
            <person name="Hughes K."/>
            <person name="Justo A."/>
            <person name="Karasinski D."/>
            <person name="Kautmanova I."/>
            <person name="Kiss B."/>
            <person name="Kocsube S."/>
            <person name="Kotiranta H."/>
            <person name="LaButti K.M."/>
            <person name="Lechner B.E."/>
            <person name="Liimatainen K."/>
            <person name="Lipzen A."/>
            <person name="Lukacs Z."/>
            <person name="Mihaltcheva S."/>
            <person name="Morgado L.N."/>
            <person name="Niskanen T."/>
            <person name="Noordeloos M.E."/>
            <person name="Ohm R.A."/>
            <person name="Ortiz-Santana B."/>
            <person name="Ovrebo C."/>
            <person name="Racz N."/>
            <person name="Riley R."/>
            <person name="Savchenko A."/>
            <person name="Shiryaev A."/>
            <person name="Soop K."/>
            <person name="Spirin V."/>
            <person name="Szebenyi C."/>
            <person name="Tomsovsky M."/>
            <person name="Tulloss R.E."/>
            <person name="Uehling J."/>
            <person name="Grigoriev I.V."/>
            <person name="Vagvolgyi C."/>
            <person name="Papp T."/>
            <person name="Martin F.M."/>
            <person name="Miettinen O."/>
            <person name="Hibbett D.S."/>
            <person name="Nagy L.G."/>
        </authorList>
    </citation>
    <scope>NUCLEOTIDE SEQUENCE [LARGE SCALE GENOMIC DNA]</scope>
    <source>
        <strain evidence="11 12">OMC1185</strain>
    </source>
</reference>
<dbReference type="PROSITE" id="PS51210">
    <property type="entry name" value="PLA2C"/>
    <property type="match status" value="1"/>
</dbReference>
<evidence type="ECO:0000313" key="12">
    <source>
        <dbReference type="Proteomes" id="UP000305948"/>
    </source>
</evidence>
<evidence type="ECO:0000256" key="3">
    <source>
        <dbReference type="ARBA" id="ARBA00022729"/>
    </source>
</evidence>
<dbReference type="PANTHER" id="PTHR10728:SF33">
    <property type="entry name" value="LYSOPHOSPHOLIPASE 1-RELATED"/>
    <property type="match status" value="1"/>
</dbReference>
<dbReference type="OrthoDB" id="4084751at2759"/>
<dbReference type="STRING" id="5364.A0A5C3N4F9"/>
<evidence type="ECO:0000256" key="8">
    <source>
        <dbReference type="PROSITE-ProRule" id="PRU00555"/>
    </source>
</evidence>
<evidence type="ECO:0000256" key="9">
    <source>
        <dbReference type="RuleBase" id="RU362103"/>
    </source>
</evidence>
<evidence type="ECO:0000313" key="11">
    <source>
        <dbReference type="EMBL" id="TFK51316.1"/>
    </source>
</evidence>
<dbReference type="InterPro" id="IPR016035">
    <property type="entry name" value="Acyl_Trfase/lysoPLipase"/>
</dbReference>
<proteinExistence type="inferred from homology"/>
<dbReference type="SUPFAM" id="SSF52151">
    <property type="entry name" value="FabD/lysophospholipase-like"/>
    <property type="match status" value="1"/>
</dbReference>
<feature type="domain" description="PLA2c" evidence="10">
    <location>
        <begin position="1"/>
        <end position="285"/>
    </location>
</feature>
<dbReference type="GO" id="GO:0004623">
    <property type="term" value="F:phospholipase A2 activity"/>
    <property type="evidence" value="ECO:0007669"/>
    <property type="project" value="TreeGrafter"/>
</dbReference>
<keyword evidence="12" id="KW-1185">Reference proteome</keyword>
<dbReference type="PANTHER" id="PTHR10728">
    <property type="entry name" value="CYTOSOLIC PHOSPHOLIPASE A2"/>
    <property type="match status" value="1"/>
</dbReference>
<dbReference type="InterPro" id="IPR002642">
    <property type="entry name" value="LysoPLipase_cat_dom"/>
</dbReference>
<evidence type="ECO:0000256" key="6">
    <source>
        <dbReference type="ARBA" id="ARBA00023098"/>
    </source>
</evidence>
<protein>
    <recommendedName>
        <fullName evidence="2 9">Lysophospholipase</fullName>
        <ecNumber evidence="2 9">3.1.1.5</ecNumber>
    </recommendedName>
</protein>
<organism evidence="11 12">
    <name type="scientific">Heliocybe sulcata</name>
    <dbReference type="NCBI Taxonomy" id="5364"/>
    <lineage>
        <taxon>Eukaryota</taxon>
        <taxon>Fungi</taxon>
        <taxon>Dikarya</taxon>
        <taxon>Basidiomycota</taxon>
        <taxon>Agaricomycotina</taxon>
        <taxon>Agaricomycetes</taxon>
        <taxon>Gloeophyllales</taxon>
        <taxon>Gloeophyllaceae</taxon>
        <taxon>Heliocybe</taxon>
    </lineage>
</organism>
<dbReference type="GO" id="GO:0004622">
    <property type="term" value="F:phosphatidylcholine lysophospholipase activity"/>
    <property type="evidence" value="ECO:0007669"/>
    <property type="project" value="UniProtKB-EC"/>
</dbReference>
<dbReference type="AlphaFoldDB" id="A0A5C3N4F9"/>
<keyword evidence="6 8" id="KW-0443">Lipid metabolism</keyword>
<gene>
    <name evidence="11" type="ORF">OE88DRAFT_1644802</name>
</gene>
<evidence type="ECO:0000256" key="5">
    <source>
        <dbReference type="ARBA" id="ARBA00022963"/>
    </source>
</evidence>
<evidence type="ECO:0000256" key="4">
    <source>
        <dbReference type="ARBA" id="ARBA00022801"/>
    </source>
</evidence>
<evidence type="ECO:0000256" key="2">
    <source>
        <dbReference type="ARBA" id="ARBA00013274"/>
    </source>
</evidence>
<comment type="catalytic activity">
    <reaction evidence="9">
        <text>a 1-acyl-sn-glycero-3-phosphocholine + H2O = sn-glycerol 3-phosphocholine + a fatty acid + H(+)</text>
        <dbReference type="Rhea" id="RHEA:15177"/>
        <dbReference type="ChEBI" id="CHEBI:15377"/>
        <dbReference type="ChEBI" id="CHEBI:15378"/>
        <dbReference type="ChEBI" id="CHEBI:16870"/>
        <dbReference type="ChEBI" id="CHEBI:28868"/>
        <dbReference type="ChEBI" id="CHEBI:58168"/>
        <dbReference type="EC" id="3.1.1.5"/>
    </reaction>
</comment>